<dbReference type="GO" id="GO:0043571">
    <property type="term" value="P:maintenance of CRISPR repeat elements"/>
    <property type="evidence" value="ECO:0007669"/>
    <property type="project" value="InterPro"/>
</dbReference>
<dbReference type="Pfam" id="PF09704">
    <property type="entry name" value="Cas_Cas5d"/>
    <property type="match status" value="1"/>
</dbReference>
<dbReference type="GO" id="GO:0003723">
    <property type="term" value="F:RNA binding"/>
    <property type="evidence" value="ECO:0007669"/>
    <property type="project" value="InterPro"/>
</dbReference>
<dbReference type="CDD" id="cd09645">
    <property type="entry name" value="Cas5_I-E"/>
    <property type="match status" value="1"/>
</dbReference>
<dbReference type="EMBL" id="RBIJ01000004">
    <property type="protein sequence ID" value="RKQ84263.1"/>
    <property type="molecule type" value="Genomic_DNA"/>
</dbReference>
<organism evidence="1 2">
    <name type="scientific">Brockia lithotrophica</name>
    <dbReference type="NCBI Taxonomy" id="933949"/>
    <lineage>
        <taxon>Bacteria</taxon>
        <taxon>Bacillati</taxon>
        <taxon>Bacillota</taxon>
        <taxon>Bacilli</taxon>
        <taxon>Bacillales</taxon>
        <taxon>Bacillales Family X. Incertae Sedis</taxon>
        <taxon>Brockia</taxon>
    </lineage>
</organism>
<evidence type="ECO:0000313" key="1">
    <source>
        <dbReference type="EMBL" id="RKQ84263.1"/>
    </source>
</evidence>
<dbReference type="Gene3D" id="3.30.70.2660">
    <property type="match status" value="1"/>
</dbReference>
<dbReference type="Proteomes" id="UP000267019">
    <property type="component" value="Unassembled WGS sequence"/>
</dbReference>
<keyword evidence="2" id="KW-1185">Reference proteome</keyword>
<gene>
    <name evidence="1" type="ORF">C7438_1442</name>
</gene>
<proteinExistence type="predicted"/>
<reference evidence="1 2" key="1">
    <citation type="submission" date="2018-10" db="EMBL/GenBank/DDBJ databases">
        <title>Genomic Encyclopedia of Type Strains, Phase IV (KMG-IV): sequencing the most valuable type-strain genomes for metagenomic binning, comparative biology and taxonomic classification.</title>
        <authorList>
            <person name="Goeker M."/>
        </authorList>
    </citation>
    <scope>NUCLEOTIDE SEQUENCE [LARGE SCALE GENOMIC DNA]</scope>
    <source>
        <strain evidence="1 2">DSM 22653</strain>
    </source>
</reference>
<evidence type="ECO:0000313" key="2">
    <source>
        <dbReference type="Proteomes" id="UP000267019"/>
    </source>
</evidence>
<dbReference type="AlphaFoldDB" id="A0A660KW74"/>
<sequence length="256" mass="29439">MKALVLRLDAPMLSFGTTAIDHLGFTDYFPGTALLTGLIGNALGWEHRDFDKLQRLQERLRYAARWDIRPVRMVDYQTVDLGQPKMAEAGWTTRGKPEHRTGGSAKKETHQRYRHYWTDGLMTVVLTLLDEEEPDLNQIAQALRRPSRPLFLGRKSCLPSRPLLDPHTPIVEGEDLLEILRRVPRWVRSVGKDSRRHTGSEDLLPACWPDEIGTPSEIRGELKRVFDLRDWKNQLPAGSRWRMEGVIDVKESIEVN</sequence>
<dbReference type="InterPro" id="IPR021124">
    <property type="entry name" value="CRISPR-assoc_prot_Cas5"/>
</dbReference>
<accession>A0A660KW74</accession>
<dbReference type="GO" id="GO:0051607">
    <property type="term" value="P:defense response to virus"/>
    <property type="evidence" value="ECO:0007669"/>
    <property type="project" value="InterPro"/>
</dbReference>
<comment type="caution">
    <text evidence="1">The sequence shown here is derived from an EMBL/GenBank/DDBJ whole genome shotgun (WGS) entry which is preliminary data.</text>
</comment>
<protein>
    <submittedName>
        <fullName evidence="1">CRISPR-associated Cas5e family protein</fullName>
    </submittedName>
</protein>
<name>A0A660KW74_9BACL</name>
<dbReference type="RefSeq" id="WP_121444680.1">
    <property type="nucleotide sequence ID" value="NZ_RBIJ01000004.1"/>
</dbReference>
<dbReference type="OrthoDB" id="3189549at2"/>
<dbReference type="InterPro" id="IPR010147">
    <property type="entry name" value="CRISPR-assoc_prot_CasD"/>
</dbReference>
<dbReference type="NCBIfam" id="TIGR01868">
    <property type="entry name" value="casD_Cas5e"/>
    <property type="match status" value="1"/>
</dbReference>